<evidence type="ECO:0000313" key="2">
    <source>
        <dbReference type="Proteomes" id="UP000248758"/>
    </source>
</evidence>
<dbReference type="AlphaFoldDB" id="A0A2X5NUH4"/>
<accession>A0A2X5NUH4</accession>
<gene>
    <name evidence="1" type="ORF">NCTC11468_03595</name>
</gene>
<organism evidence="1 2">
    <name type="scientific">Tatumella ptyseos</name>
    <dbReference type="NCBI Taxonomy" id="82987"/>
    <lineage>
        <taxon>Bacteria</taxon>
        <taxon>Pseudomonadati</taxon>
        <taxon>Pseudomonadota</taxon>
        <taxon>Gammaproteobacteria</taxon>
        <taxon>Enterobacterales</taxon>
        <taxon>Erwiniaceae</taxon>
        <taxon>Tatumella</taxon>
    </lineage>
</organism>
<protein>
    <submittedName>
        <fullName evidence="1">Uncharacterized protein</fullName>
    </submittedName>
</protein>
<name>A0A2X5NUH4_9GAMM</name>
<dbReference type="Proteomes" id="UP000248758">
    <property type="component" value="Chromosome 1"/>
</dbReference>
<reference evidence="1 2" key="1">
    <citation type="submission" date="2018-06" db="EMBL/GenBank/DDBJ databases">
        <authorList>
            <consortium name="Pathogen Informatics"/>
            <person name="Doyle S."/>
        </authorList>
    </citation>
    <scope>NUCLEOTIDE SEQUENCE [LARGE SCALE GENOMIC DNA]</scope>
    <source>
        <strain evidence="1 2">NCTC11468</strain>
    </source>
</reference>
<dbReference type="EMBL" id="LS483499">
    <property type="protein sequence ID" value="SQK77221.1"/>
    <property type="molecule type" value="Genomic_DNA"/>
</dbReference>
<evidence type="ECO:0000313" key="1">
    <source>
        <dbReference type="EMBL" id="SQK77221.1"/>
    </source>
</evidence>
<proteinExistence type="predicted"/>
<sequence length="50" mass="5875">MYQKLQRQVLKSSPYVIGLQARQLIALRDNLKGYQQGMNPDMVFYNQVTK</sequence>
<dbReference type="KEGG" id="tpty:NCTC11468_03595"/>